<dbReference type="Proteomes" id="UP001597018">
    <property type="component" value="Unassembled WGS sequence"/>
</dbReference>
<keyword evidence="4 6" id="KW-0289">Folate biosynthesis</keyword>
<dbReference type="PANTHER" id="PTHR42844">
    <property type="entry name" value="DIHYDRONEOPTERIN ALDOLASE 1-RELATED"/>
    <property type="match status" value="1"/>
</dbReference>
<keyword evidence="9" id="KW-1185">Reference proteome</keyword>
<dbReference type="EMBL" id="JBHTIW010000009">
    <property type="protein sequence ID" value="MFD0920839.1"/>
    <property type="molecule type" value="Genomic_DNA"/>
</dbReference>
<keyword evidence="5 6" id="KW-0456">Lyase</keyword>
<dbReference type="CDD" id="cd00534">
    <property type="entry name" value="DHNA_DHNTPE"/>
    <property type="match status" value="1"/>
</dbReference>
<dbReference type="NCBIfam" id="TIGR00525">
    <property type="entry name" value="folB"/>
    <property type="match status" value="1"/>
</dbReference>
<evidence type="ECO:0000256" key="6">
    <source>
        <dbReference type="RuleBase" id="RU362079"/>
    </source>
</evidence>
<dbReference type="RefSeq" id="WP_263250553.1">
    <property type="nucleotide sequence ID" value="NZ_BAABLT010000011.1"/>
</dbReference>
<name>A0ABW3FSV5_9PSEU</name>
<dbReference type="SUPFAM" id="SSF55620">
    <property type="entry name" value="Tetrahydrobiopterin biosynthesis enzymes-like"/>
    <property type="match status" value="1"/>
</dbReference>
<dbReference type="Gene3D" id="3.30.1130.10">
    <property type="match status" value="1"/>
</dbReference>
<dbReference type="Pfam" id="PF02152">
    <property type="entry name" value="FolB"/>
    <property type="match status" value="1"/>
</dbReference>
<evidence type="ECO:0000256" key="4">
    <source>
        <dbReference type="ARBA" id="ARBA00022909"/>
    </source>
</evidence>
<organism evidence="8 9">
    <name type="scientific">Saccharopolyspora rosea</name>
    <dbReference type="NCBI Taxonomy" id="524884"/>
    <lineage>
        <taxon>Bacteria</taxon>
        <taxon>Bacillati</taxon>
        <taxon>Actinomycetota</taxon>
        <taxon>Actinomycetes</taxon>
        <taxon>Pseudonocardiales</taxon>
        <taxon>Pseudonocardiaceae</taxon>
        <taxon>Saccharopolyspora</taxon>
    </lineage>
</organism>
<evidence type="ECO:0000313" key="9">
    <source>
        <dbReference type="Proteomes" id="UP001597018"/>
    </source>
</evidence>
<gene>
    <name evidence="8" type="primary">folB</name>
    <name evidence="8" type="ORF">ACFQ16_13885</name>
</gene>
<dbReference type="InterPro" id="IPR006156">
    <property type="entry name" value="Dihydroneopterin_aldolase"/>
</dbReference>
<reference evidence="9" key="1">
    <citation type="journal article" date="2019" name="Int. J. Syst. Evol. Microbiol.">
        <title>The Global Catalogue of Microorganisms (GCM) 10K type strain sequencing project: providing services to taxonomists for standard genome sequencing and annotation.</title>
        <authorList>
            <consortium name="The Broad Institute Genomics Platform"/>
            <consortium name="The Broad Institute Genome Sequencing Center for Infectious Disease"/>
            <person name="Wu L."/>
            <person name="Ma J."/>
        </authorList>
    </citation>
    <scope>NUCLEOTIDE SEQUENCE [LARGE SCALE GENOMIC DNA]</scope>
    <source>
        <strain evidence="9">CCUG 56401</strain>
    </source>
</reference>
<proteinExistence type="inferred from homology"/>
<comment type="pathway">
    <text evidence="2 6">Cofactor biosynthesis; tetrahydrofolate biosynthesis; 2-amino-4-hydroxy-6-hydroxymethyl-7,8-dihydropteridine diphosphate from 7,8-dihydroneopterin triphosphate: step 3/4.</text>
</comment>
<dbReference type="SMART" id="SM00905">
    <property type="entry name" value="FolB"/>
    <property type="match status" value="1"/>
</dbReference>
<accession>A0ABW3FSV5</accession>
<evidence type="ECO:0000256" key="3">
    <source>
        <dbReference type="ARBA" id="ARBA00005708"/>
    </source>
</evidence>
<dbReference type="GO" id="GO:0004150">
    <property type="term" value="F:dihydroneopterin aldolase activity"/>
    <property type="evidence" value="ECO:0007669"/>
    <property type="project" value="UniProtKB-EC"/>
</dbReference>
<dbReference type="NCBIfam" id="TIGR00526">
    <property type="entry name" value="folB_dom"/>
    <property type="match status" value="1"/>
</dbReference>
<evidence type="ECO:0000256" key="1">
    <source>
        <dbReference type="ARBA" id="ARBA00001353"/>
    </source>
</evidence>
<dbReference type="InterPro" id="IPR043133">
    <property type="entry name" value="GTP-CH-I_C/QueF"/>
</dbReference>
<sequence>MADRITLTGLKVRGNHGVFDHEKRDGQDFLVDITVWLDLSDAAADDDLNKTLHYGEMAQRAADIVAGPPRDLIESVAAEIADDIMADSRAYATEVTIHKPQAPIPLNFGDVAVTIRRSRRGGRGQQL</sequence>
<protein>
    <recommendedName>
        <fullName evidence="6">7,8-dihydroneopterin aldolase</fullName>
        <ecNumber evidence="6">4.1.2.25</ecNumber>
    </recommendedName>
</protein>
<evidence type="ECO:0000313" key="8">
    <source>
        <dbReference type="EMBL" id="MFD0920839.1"/>
    </source>
</evidence>
<comment type="catalytic activity">
    <reaction evidence="1 6">
        <text>7,8-dihydroneopterin = 6-hydroxymethyl-7,8-dihydropterin + glycolaldehyde</text>
        <dbReference type="Rhea" id="RHEA:10540"/>
        <dbReference type="ChEBI" id="CHEBI:17001"/>
        <dbReference type="ChEBI" id="CHEBI:17071"/>
        <dbReference type="ChEBI" id="CHEBI:44841"/>
        <dbReference type="EC" id="4.1.2.25"/>
    </reaction>
</comment>
<dbReference type="InterPro" id="IPR006157">
    <property type="entry name" value="FolB_dom"/>
</dbReference>
<comment type="caution">
    <text evidence="8">The sequence shown here is derived from an EMBL/GenBank/DDBJ whole genome shotgun (WGS) entry which is preliminary data.</text>
</comment>
<dbReference type="EC" id="4.1.2.25" evidence="6"/>
<evidence type="ECO:0000259" key="7">
    <source>
        <dbReference type="SMART" id="SM00905"/>
    </source>
</evidence>
<feature type="domain" description="Dihydroneopterin aldolase/epimerase" evidence="7">
    <location>
        <begin position="5"/>
        <end position="117"/>
    </location>
</feature>
<evidence type="ECO:0000256" key="2">
    <source>
        <dbReference type="ARBA" id="ARBA00005013"/>
    </source>
</evidence>
<comment type="similarity">
    <text evidence="3 6">Belongs to the DHNA family.</text>
</comment>
<comment type="function">
    <text evidence="6">Catalyzes the conversion of 7,8-dihydroneopterin to 6-hydroxymethyl-7,8-dihydropterin.</text>
</comment>
<evidence type="ECO:0000256" key="5">
    <source>
        <dbReference type="ARBA" id="ARBA00023239"/>
    </source>
</evidence>
<dbReference type="PANTHER" id="PTHR42844:SF1">
    <property type="entry name" value="DIHYDRONEOPTERIN ALDOLASE 1-RELATED"/>
    <property type="match status" value="1"/>
</dbReference>